<dbReference type="Proteomes" id="UP000019028">
    <property type="component" value="Chromosome"/>
</dbReference>
<dbReference type="GO" id="GO:0008168">
    <property type="term" value="F:methyltransferase activity"/>
    <property type="evidence" value="ECO:0007669"/>
    <property type="project" value="UniProtKB-KW"/>
</dbReference>
<dbReference type="Gene3D" id="3.40.50.150">
    <property type="entry name" value="Vaccinia Virus protein VP39"/>
    <property type="match status" value="1"/>
</dbReference>
<sequence length="327" mass="37181">MQASNLFNGYIGSHVCYHLGKTGVLELFTNHENVNLRTIHNSLLTESHPEWADTLITFGIKCGIFKKLREDQLALTQLGQDIKKNIGFFIWAVGGYGELFRKYPYQIAAEEEDCHAFVDGGNVAQGSRLANQSFMWDIITTEFRRHTVKRVADLGSGNAGALISLCKAFPEATGIGIDVSAKAIDEAQRNILSHGLQERIKLYNQNVLHAVDDPVLQQRFARADTLMTFMMMHDLFNIEDPIWVLQKLRSTFPNVRKFLIADTFISEEQSLSDESPIFVYGFEYVHSLMKIKLFRKSDYENYFAAAGFTIMATHYLNVPNTYLFVLQ</sequence>
<dbReference type="OrthoDB" id="255821at2"/>
<dbReference type="EMBL" id="CP006569">
    <property type="protein sequence ID" value="AHF75155.1"/>
    <property type="molecule type" value="Genomic_DNA"/>
</dbReference>
<organism evidence="2 3">
    <name type="scientific">Sodalis praecaptivus</name>
    <dbReference type="NCBI Taxonomy" id="1239307"/>
    <lineage>
        <taxon>Bacteria</taxon>
        <taxon>Pseudomonadati</taxon>
        <taxon>Pseudomonadota</taxon>
        <taxon>Gammaproteobacteria</taxon>
        <taxon>Enterobacterales</taxon>
        <taxon>Bruguierivoracaceae</taxon>
        <taxon>Sodalis</taxon>
    </lineage>
</organism>
<dbReference type="RefSeq" id="WP_025420311.1">
    <property type="nucleotide sequence ID" value="NZ_CP006569.1"/>
</dbReference>
<dbReference type="InterPro" id="IPR025714">
    <property type="entry name" value="Methyltranfer_dom"/>
</dbReference>
<dbReference type="InterPro" id="IPR029063">
    <property type="entry name" value="SAM-dependent_MTases_sf"/>
</dbReference>
<dbReference type="CDD" id="cd02440">
    <property type="entry name" value="AdoMet_MTases"/>
    <property type="match status" value="1"/>
</dbReference>
<evidence type="ECO:0000259" key="1">
    <source>
        <dbReference type="Pfam" id="PF13847"/>
    </source>
</evidence>
<proteinExistence type="predicted"/>
<dbReference type="SUPFAM" id="SSF53335">
    <property type="entry name" value="S-adenosyl-L-methionine-dependent methyltransferases"/>
    <property type="match status" value="1"/>
</dbReference>
<gene>
    <name evidence="2" type="ORF">Sant_0038</name>
</gene>
<keyword evidence="2" id="KW-0489">Methyltransferase</keyword>
<protein>
    <submittedName>
        <fullName evidence="2">Putative Mucin-2 like methyltransferase</fullName>
    </submittedName>
</protein>
<dbReference type="HOGENOM" id="CLU_067600_0_0_6"/>
<keyword evidence="2" id="KW-0808">Transferase</keyword>
<dbReference type="GO" id="GO:0032259">
    <property type="term" value="P:methylation"/>
    <property type="evidence" value="ECO:0007669"/>
    <property type="project" value="UniProtKB-KW"/>
</dbReference>
<evidence type="ECO:0000313" key="2">
    <source>
        <dbReference type="EMBL" id="AHF75155.1"/>
    </source>
</evidence>
<feature type="domain" description="Methyltransferase" evidence="1">
    <location>
        <begin position="149"/>
        <end position="234"/>
    </location>
</feature>
<reference evidence="2 3" key="1">
    <citation type="journal article" date="2014" name="Genome Biol. Evol.">
        <title>Genome degeneration and adaptation in a nascent stage of symbiosis.</title>
        <authorList>
            <person name="Oakeson K.F."/>
            <person name="Gil R."/>
            <person name="Clayton A.L."/>
            <person name="Dunn D.M."/>
            <person name="von Niederhausern A.C."/>
            <person name="Hamil C."/>
            <person name="Aoyagi A."/>
            <person name="Duval B."/>
            <person name="Baca A."/>
            <person name="Silva F.J."/>
            <person name="Vallier A."/>
            <person name="Jackson D.G."/>
            <person name="Latorre A."/>
            <person name="Weiss R.B."/>
            <person name="Heddi A."/>
            <person name="Moya A."/>
            <person name="Dale C."/>
        </authorList>
    </citation>
    <scope>NUCLEOTIDE SEQUENCE [LARGE SCALE GENOMIC DNA]</scope>
    <source>
        <strain evidence="2 3">HS1</strain>
    </source>
</reference>
<dbReference type="AlphaFoldDB" id="W0HSF9"/>
<dbReference type="KEGG" id="sod:Sant_0038"/>
<name>W0HSF9_9GAMM</name>
<accession>W0HSF9</accession>
<keyword evidence="3" id="KW-1185">Reference proteome</keyword>
<evidence type="ECO:0000313" key="3">
    <source>
        <dbReference type="Proteomes" id="UP000019028"/>
    </source>
</evidence>
<dbReference type="PATRIC" id="fig|1239307.3.peg.42"/>
<dbReference type="Pfam" id="PF13847">
    <property type="entry name" value="Methyltransf_31"/>
    <property type="match status" value="1"/>
</dbReference>